<name>A0A087TTN7_STEMI</name>
<dbReference type="Pfam" id="PF00134">
    <property type="entry name" value="Cyclin_N"/>
    <property type="match status" value="1"/>
</dbReference>
<dbReference type="InterPro" id="IPR036915">
    <property type="entry name" value="Cyclin-like_sf"/>
</dbReference>
<comment type="similarity">
    <text evidence="4">Belongs to the cyclin family.</text>
</comment>
<evidence type="ECO:0000313" key="7">
    <source>
        <dbReference type="Proteomes" id="UP000054359"/>
    </source>
</evidence>
<dbReference type="PIRSF" id="PIRSF001771">
    <property type="entry name" value="Cyclin_A_B_D_E"/>
    <property type="match status" value="1"/>
</dbReference>
<protein>
    <submittedName>
        <fullName evidence="6">Cyclin-J</fullName>
    </submittedName>
</protein>
<keyword evidence="3" id="KW-0131">Cell cycle</keyword>
<dbReference type="SMART" id="SM00385">
    <property type="entry name" value="CYCLIN"/>
    <property type="match status" value="1"/>
</dbReference>
<dbReference type="STRING" id="407821.A0A087TTN7"/>
<dbReference type="InterPro" id="IPR046965">
    <property type="entry name" value="Cyclin_A/B-like"/>
</dbReference>
<sequence length="199" mass="23664">MSTTGNRWDKKYERDIHNYLCSREKERYLFRGQSHLLHLRRSLVEWMTSICEKMEFCSPVQHLAVYFLDIFMDNHNIHSEHIQFVALGCLIVAVKLEENEAIRPKNSDFNAIIGNKYSLSEFILMEINILTFFEWDISYPTAAHFAEYYAIYALSPSDLRNDGLLPSFEYVQQYVKKYIDYFLDVIILDYAFHKFNPSL</sequence>
<dbReference type="InterPro" id="IPR013763">
    <property type="entry name" value="Cyclin-like_dom"/>
</dbReference>
<gene>
    <name evidence="6" type="ORF">X975_26995</name>
</gene>
<dbReference type="FunFam" id="1.10.472.10:FF:000010">
    <property type="entry name" value="G1/S-specific cyclin Cln1"/>
    <property type="match status" value="1"/>
</dbReference>
<feature type="domain" description="Cyclin-like" evidence="5">
    <location>
        <begin position="45"/>
        <end position="131"/>
    </location>
</feature>
<organism evidence="6 7">
    <name type="scientific">Stegodyphus mimosarum</name>
    <name type="common">African social velvet spider</name>
    <dbReference type="NCBI Taxonomy" id="407821"/>
    <lineage>
        <taxon>Eukaryota</taxon>
        <taxon>Metazoa</taxon>
        <taxon>Ecdysozoa</taxon>
        <taxon>Arthropoda</taxon>
        <taxon>Chelicerata</taxon>
        <taxon>Arachnida</taxon>
        <taxon>Araneae</taxon>
        <taxon>Araneomorphae</taxon>
        <taxon>Entelegynae</taxon>
        <taxon>Eresoidea</taxon>
        <taxon>Eresidae</taxon>
        <taxon>Stegodyphus</taxon>
    </lineage>
</organism>
<dbReference type="InterPro" id="IPR006671">
    <property type="entry name" value="Cyclin_N"/>
</dbReference>
<dbReference type="Proteomes" id="UP000054359">
    <property type="component" value="Unassembled WGS sequence"/>
</dbReference>
<dbReference type="GO" id="GO:0051301">
    <property type="term" value="P:cell division"/>
    <property type="evidence" value="ECO:0007669"/>
    <property type="project" value="UniProtKB-KW"/>
</dbReference>
<accession>A0A087TTN7</accession>
<evidence type="ECO:0000256" key="2">
    <source>
        <dbReference type="ARBA" id="ARBA00023127"/>
    </source>
</evidence>
<dbReference type="Gene3D" id="1.10.472.10">
    <property type="entry name" value="Cyclin-like"/>
    <property type="match status" value="2"/>
</dbReference>
<keyword evidence="2 4" id="KW-0195">Cyclin</keyword>
<evidence type="ECO:0000256" key="4">
    <source>
        <dbReference type="RuleBase" id="RU000383"/>
    </source>
</evidence>
<dbReference type="OMA" id="CEREHNI"/>
<evidence type="ECO:0000256" key="1">
    <source>
        <dbReference type="ARBA" id="ARBA00022618"/>
    </source>
</evidence>
<dbReference type="CDD" id="cd20528">
    <property type="entry name" value="CYCLIN_CCNJ-like_rpt1"/>
    <property type="match status" value="1"/>
</dbReference>
<dbReference type="AlphaFoldDB" id="A0A087TTN7"/>
<keyword evidence="7" id="KW-1185">Reference proteome</keyword>
<dbReference type="OrthoDB" id="285802at2759"/>
<evidence type="ECO:0000256" key="3">
    <source>
        <dbReference type="ARBA" id="ARBA00023306"/>
    </source>
</evidence>
<dbReference type="CDD" id="cd20529">
    <property type="entry name" value="CYCLIN_CCNJ-like_rpt2"/>
    <property type="match status" value="1"/>
</dbReference>
<evidence type="ECO:0000313" key="6">
    <source>
        <dbReference type="EMBL" id="KFM68476.1"/>
    </source>
</evidence>
<feature type="non-terminal residue" evidence="6">
    <location>
        <position position="199"/>
    </location>
</feature>
<dbReference type="GO" id="GO:0044772">
    <property type="term" value="P:mitotic cell cycle phase transition"/>
    <property type="evidence" value="ECO:0007669"/>
    <property type="project" value="InterPro"/>
</dbReference>
<dbReference type="GO" id="GO:0016538">
    <property type="term" value="F:cyclin-dependent protein serine/threonine kinase regulator activity"/>
    <property type="evidence" value="ECO:0007669"/>
    <property type="project" value="InterPro"/>
</dbReference>
<dbReference type="SUPFAM" id="SSF47954">
    <property type="entry name" value="Cyclin-like"/>
    <property type="match status" value="1"/>
</dbReference>
<dbReference type="InterPro" id="IPR039361">
    <property type="entry name" value="Cyclin"/>
</dbReference>
<dbReference type="EMBL" id="KK116690">
    <property type="protein sequence ID" value="KFM68476.1"/>
    <property type="molecule type" value="Genomic_DNA"/>
</dbReference>
<keyword evidence="1" id="KW-0132">Cell division</keyword>
<proteinExistence type="inferred from homology"/>
<reference evidence="6 7" key="1">
    <citation type="submission" date="2013-11" db="EMBL/GenBank/DDBJ databases">
        <title>Genome sequencing of Stegodyphus mimosarum.</title>
        <authorList>
            <person name="Bechsgaard J."/>
        </authorList>
    </citation>
    <scope>NUCLEOTIDE SEQUENCE [LARGE SCALE GENOMIC DNA]</scope>
</reference>
<dbReference type="GO" id="GO:0051726">
    <property type="term" value="P:regulation of cell cycle"/>
    <property type="evidence" value="ECO:0007669"/>
    <property type="project" value="UniProtKB-ARBA"/>
</dbReference>
<dbReference type="PANTHER" id="PTHR10177">
    <property type="entry name" value="CYCLINS"/>
    <property type="match status" value="1"/>
</dbReference>
<evidence type="ECO:0000259" key="5">
    <source>
        <dbReference type="SMART" id="SM00385"/>
    </source>
</evidence>